<dbReference type="InterPro" id="IPR038186">
    <property type="entry name" value="CHAD_dom_sf"/>
</dbReference>
<sequence>MEPTTNVQSRAFEIADQSPLPRLTGLPDVSRVQYRPPVAVETVDFDTADRALSSHGILLRRTTGGPSPGWLVTLETAEGEMSATEELTKSDRKAAEGQDANPAQISVPGSLLDLIQAHLRGSQVLPVARQNILHAAVELIDSSGNVIAEIGDDQVAAMAVGTRTQGRVHHRREWTVALKAEFGPEKQADVFLDSVAKVLQEAGATSAPAPADVVDDRPAPIPDSQGEDDTTAVLRAALSSQVERLKAWDPLVRIDAYDSVHQMRVSARALRSIIQTYRPLFSEKEAKELNRELKTLGRILADARDSEVVRDMVDEKVAALPAGTVGTVVSPKIVKHLIRSFDDDYRKAHKRVRKELSGNWYFGLLDLLDGFIENLPLDPELTSKQKSDPASLLNPLVDDQLASVLAMARAVESEPDPIEQVELMHEVRKDAKRLRYAISAVSDSGLMEFDAATDSKMKVAKRLQGVLGEHRDSIMFGEHVLASARQEEKSGGNSFGYGVLFAAEFPLRAKAEKKFTKLVQRLGEE</sequence>
<dbReference type="PANTHER" id="PTHR39339">
    <property type="entry name" value="SLR1444 PROTEIN"/>
    <property type="match status" value="1"/>
</dbReference>
<dbReference type="PANTHER" id="PTHR39339:SF1">
    <property type="entry name" value="CHAD DOMAIN-CONTAINING PROTEIN"/>
    <property type="match status" value="1"/>
</dbReference>
<evidence type="ECO:0000259" key="2">
    <source>
        <dbReference type="PROSITE" id="PS51708"/>
    </source>
</evidence>
<organism evidence="3 4">
    <name type="scientific">Brevibacterium daeguense</name>
    <dbReference type="NCBI Taxonomy" id="909936"/>
    <lineage>
        <taxon>Bacteria</taxon>
        <taxon>Bacillati</taxon>
        <taxon>Actinomycetota</taxon>
        <taxon>Actinomycetes</taxon>
        <taxon>Micrococcales</taxon>
        <taxon>Brevibacteriaceae</taxon>
        <taxon>Brevibacterium</taxon>
    </lineage>
</organism>
<gene>
    <name evidence="3" type="ORF">GCM10022261_25780</name>
</gene>
<evidence type="ECO:0000256" key="1">
    <source>
        <dbReference type="SAM" id="MobiDB-lite"/>
    </source>
</evidence>
<feature type="compositionally biased region" description="Basic and acidic residues" evidence="1">
    <location>
        <begin position="86"/>
        <end position="96"/>
    </location>
</feature>
<dbReference type="Gene3D" id="1.40.20.10">
    <property type="entry name" value="CHAD domain"/>
    <property type="match status" value="1"/>
</dbReference>
<evidence type="ECO:0000313" key="4">
    <source>
        <dbReference type="Proteomes" id="UP001501586"/>
    </source>
</evidence>
<dbReference type="Pfam" id="PF05235">
    <property type="entry name" value="CHAD"/>
    <property type="match status" value="1"/>
</dbReference>
<keyword evidence="4" id="KW-1185">Reference proteome</keyword>
<reference evidence="4" key="1">
    <citation type="journal article" date="2019" name="Int. J. Syst. Evol. Microbiol.">
        <title>The Global Catalogue of Microorganisms (GCM) 10K type strain sequencing project: providing services to taxonomists for standard genome sequencing and annotation.</title>
        <authorList>
            <consortium name="The Broad Institute Genomics Platform"/>
            <consortium name="The Broad Institute Genome Sequencing Center for Infectious Disease"/>
            <person name="Wu L."/>
            <person name="Ma J."/>
        </authorList>
    </citation>
    <scope>NUCLEOTIDE SEQUENCE [LARGE SCALE GENOMIC DNA]</scope>
    <source>
        <strain evidence="4">JCM 17458</strain>
    </source>
</reference>
<dbReference type="RefSeq" id="WP_344719019.1">
    <property type="nucleotide sequence ID" value="NZ_BAABAZ010000007.1"/>
</dbReference>
<dbReference type="PROSITE" id="PS51708">
    <property type="entry name" value="CHAD"/>
    <property type="match status" value="1"/>
</dbReference>
<feature type="region of interest" description="Disordered" evidence="1">
    <location>
        <begin position="81"/>
        <end position="103"/>
    </location>
</feature>
<dbReference type="CDD" id="cd07374">
    <property type="entry name" value="CYTH-like_Pase"/>
    <property type="match status" value="1"/>
</dbReference>
<feature type="region of interest" description="Disordered" evidence="1">
    <location>
        <begin position="206"/>
        <end position="227"/>
    </location>
</feature>
<proteinExistence type="predicted"/>
<protein>
    <submittedName>
        <fullName evidence="3">CYTH and CHAD domain-containing protein</fullName>
    </submittedName>
</protein>
<dbReference type="EMBL" id="BAABAZ010000007">
    <property type="protein sequence ID" value="GAA4285047.1"/>
    <property type="molecule type" value="Genomic_DNA"/>
</dbReference>
<dbReference type="Proteomes" id="UP001501586">
    <property type="component" value="Unassembled WGS sequence"/>
</dbReference>
<evidence type="ECO:0000313" key="3">
    <source>
        <dbReference type="EMBL" id="GAA4285047.1"/>
    </source>
</evidence>
<dbReference type="SUPFAM" id="SSF55154">
    <property type="entry name" value="CYTH-like phosphatases"/>
    <property type="match status" value="1"/>
</dbReference>
<feature type="domain" description="CHAD" evidence="2">
    <location>
        <begin position="227"/>
        <end position="524"/>
    </location>
</feature>
<dbReference type="InterPro" id="IPR033469">
    <property type="entry name" value="CYTH-like_dom_sf"/>
</dbReference>
<name>A0ABP8EM79_9MICO</name>
<dbReference type="SMART" id="SM00880">
    <property type="entry name" value="CHAD"/>
    <property type="match status" value="1"/>
</dbReference>
<comment type="caution">
    <text evidence="3">The sequence shown here is derived from an EMBL/GenBank/DDBJ whole genome shotgun (WGS) entry which is preliminary data.</text>
</comment>
<accession>A0ABP8EM79</accession>
<dbReference type="InterPro" id="IPR007899">
    <property type="entry name" value="CHAD_dom"/>
</dbReference>